<sequence length="182" mass="20031">MYVPEVLMNISYEKLPLVDIAAPKALSRHSRTMSNTSKEAITQNLEDAETVLIHAGLNINLASEIIEASEKYMIETQPNNTVTSSSEKMTIGMSQKGNQRSHYTRILVFDNKLIFQSACCLPLEVIAASLGGDIVSGRVLYNSHSGKGGGKLVYEFLGKGKEIIIDLRRGESTKVQRLIFAI</sequence>
<dbReference type="EMBL" id="LAZR01013882">
    <property type="protein sequence ID" value="KKM19897.1"/>
    <property type="molecule type" value="Genomic_DNA"/>
</dbReference>
<dbReference type="AlphaFoldDB" id="A0A0F9HXJ3"/>
<name>A0A0F9HXJ3_9ZZZZ</name>
<accession>A0A0F9HXJ3</accession>
<protein>
    <submittedName>
        <fullName evidence="1">Uncharacterized protein</fullName>
    </submittedName>
</protein>
<evidence type="ECO:0000313" key="1">
    <source>
        <dbReference type="EMBL" id="KKM19897.1"/>
    </source>
</evidence>
<proteinExistence type="predicted"/>
<comment type="caution">
    <text evidence="1">The sequence shown here is derived from an EMBL/GenBank/DDBJ whole genome shotgun (WGS) entry which is preliminary data.</text>
</comment>
<organism evidence="1">
    <name type="scientific">marine sediment metagenome</name>
    <dbReference type="NCBI Taxonomy" id="412755"/>
    <lineage>
        <taxon>unclassified sequences</taxon>
        <taxon>metagenomes</taxon>
        <taxon>ecological metagenomes</taxon>
    </lineage>
</organism>
<gene>
    <name evidence="1" type="ORF">LCGC14_1650960</name>
</gene>
<reference evidence="1" key="1">
    <citation type="journal article" date="2015" name="Nature">
        <title>Complex archaea that bridge the gap between prokaryotes and eukaryotes.</title>
        <authorList>
            <person name="Spang A."/>
            <person name="Saw J.H."/>
            <person name="Jorgensen S.L."/>
            <person name="Zaremba-Niedzwiedzka K."/>
            <person name="Martijn J."/>
            <person name="Lind A.E."/>
            <person name="van Eijk R."/>
            <person name="Schleper C."/>
            <person name="Guy L."/>
            <person name="Ettema T.J."/>
        </authorList>
    </citation>
    <scope>NUCLEOTIDE SEQUENCE</scope>
</reference>